<keyword evidence="2" id="KW-0812">Transmembrane</keyword>
<keyword evidence="2" id="KW-0472">Membrane</keyword>
<evidence type="ECO:0000256" key="2">
    <source>
        <dbReference type="SAM" id="Phobius"/>
    </source>
</evidence>
<evidence type="ECO:0000256" key="3">
    <source>
        <dbReference type="SAM" id="SignalP"/>
    </source>
</evidence>
<feature type="chain" id="PRO_5044849635" evidence="3">
    <location>
        <begin position="26"/>
        <end position="141"/>
    </location>
</feature>
<organism evidence="4 5">
    <name type="scientific">Heterodera schachtii</name>
    <name type="common">Sugarbeet cyst nematode worm</name>
    <name type="synonym">Tylenchus schachtii</name>
    <dbReference type="NCBI Taxonomy" id="97005"/>
    <lineage>
        <taxon>Eukaryota</taxon>
        <taxon>Metazoa</taxon>
        <taxon>Ecdysozoa</taxon>
        <taxon>Nematoda</taxon>
        <taxon>Chromadorea</taxon>
        <taxon>Rhabditida</taxon>
        <taxon>Tylenchina</taxon>
        <taxon>Tylenchomorpha</taxon>
        <taxon>Tylenchoidea</taxon>
        <taxon>Heteroderidae</taxon>
        <taxon>Heteroderinae</taxon>
        <taxon>Heterodera</taxon>
    </lineage>
</organism>
<reference evidence="4 5" key="1">
    <citation type="submission" date="2024-10" db="EMBL/GenBank/DDBJ databases">
        <authorList>
            <person name="Kim D."/>
        </authorList>
    </citation>
    <scope>NUCLEOTIDE SEQUENCE [LARGE SCALE GENOMIC DNA]</scope>
    <source>
        <strain evidence="4">Taebaek</strain>
    </source>
</reference>
<comment type="caution">
    <text evidence="4">The sequence shown here is derived from an EMBL/GenBank/DDBJ whole genome shotgun (WGS) entry which is preliminary data.</text>
</comment>
<dbReference type="EMBL" id="JBICCN010000095">
    <property type="protein sequence ID" value="KAL3094319.1"/>
    <property type="molecule type" value="Genomic_DNA"/>
</dbReference>
<sequence>MRLNVLLALLAPLLLLIATATLCGAAGKEAVANKIGVAAVALSEADNSTTKPPPPPSPGGSDDKKKDDDDKKKPDEDPAKKGNGTDTGDDGKKTDEAGGAFGAGSIFVAILFGMALMFGLIKMYVYWEKRRESDPPNYRMY</sequence>
<name>A0ABD2JUP4_HETSC</name>
<feature type="compositionally biased region" description="Basic and acidic residues" evidence="1">
    <location>
        <begin position="61"/>
        <end position="80"/>
    </location>
</feature>
<feature type="transmembrane region" description="Helical" evidence="2">
    <location>
        <begin position="100"/>
        <end position="121"/>
    </location>
</feature>
<evidence type="ECO:0000256" key="1">
    <source>
        <dbReference type="SAM" id="MobiDB-lite"/>
    </source>
</evidence>
<proteinExistence type="predicted"/>
<protein>
    <submittedName>
        <fullName evidence="4">Uncharacterized protein</fullName>
    </submittedName>
</protein>
<dbReference type="AlphaFoldDB" id="A0ABD2JUP4"/>
<feature type="signal peptide" evidence="3">
    <location>
        <begin position="1"/>
        <end position="25"/>
    </location>
</feature>
<dbReference type="Proteomes" id="UP001620645">
    <property type="component" value="Unassembled WGS sequence"/>
</dbReference>
<keyword evidence="3" id="KW-0732">Signal</keyword>
<feature type="region of interest" description="Disordered" evidence="1">
    <location>
        <begin position="42"/>
        <end position="95"/>
    </location>
</feature>
<evidence type="ECO:0000313" key="4">
    <source>
        <dbReference type="EMBL" id="KAL3094319.1"/>
    </source>
</evidence>
<evidence type="ECO:0000313" key="5">
    <source>
        <dbReference type="Proteomes" id="UP001620645"/>
    </source>
</evidence>
<keyword evidence="2" id="KW-1133">Transmembrane helix</keyword>
<keyword evidence="5" id="KW-1185">Reference proteome</keyword>
<accession>A0ABD2JUP4</accession>
<gene>
    <name evidence="4" type="ORF">niasHS_004075</name>
</gene>